<dbReference type="RefSeq" id="WP_344132372.1">
    <property type="nucleotide sequence ID" value="NZ_BAAALT010000098.1"/>
</dbReference>
<gene>
    <name evidence="4" type="ORF">GCM10009682_33640</name>
</gene>
<keyword evidence="3" id="KW-0732">Signal</keyword>
<feature type="compositionally biased region" description="Pro residues" evidence="1">
    <location>
        <begin position="388"/>
        <end position="399"/>
    </location>
</feature>
<protein>
    <recommendedName>
        <fullName evidence="6">IPT/TIG domain-containing protein</fullName>
    </recommendedName>
</protein>
<feature type="transmembrane region" description="Helical" evidence="2">
    <location>
        <begin position="522"/>
        <end position="544"/>
    </location>
</feature>
<evidence type="ECO:0000313" key="5">
    <source>
        <dbReference type="Proteomes" id="UP001500218"/>
    </source>
</evidence>
<evidence type="ECO:0008006" key="6">
    <source>
        <dbReference type="Google" id="ProtNLM"/>
    </source>
</evidence>
<organism evidence="4 5">
    <name type="scientific">Luedemannella flava</name>
    <dbReference type="NCBI Taxonomy" id="349316"/>
    <lineage>
        <taxon>Bacteria</taxon>
        <taxon>Bacillati</taxon>
        <taxon>Actinomycetota</taxon>
        <taxon>Actinomycetes</taxon>
        <taxon>Micromonosporales</taxon>
        <taxon>Micromonosporaceae</taxon>
        <taxon>Luedemannella</taxon>
    </lineage>
</organism>
<keyword evidence="2" id="KW-0812">Transmembrane</keyword>
<feature type="signal peptide" evidence="3">
    <location>
        <begin position="1"/>
        <end position="26"/>
    </location>
</feature>
<accession>A0ABP4YBH3</accession>
<sequence>MTLRKGVVAFATGALVVLGAAMPAQAGPVAAAAEPTTITQTHDGPFECNDLSEYVGQDFSKWDNAWVYELSGVGGQNGVAVPSAITVGLETAGGEKTTTRVPVAVAFGDAETYPGNTAFYVLYPGQFTGTPDGTASAVIDSAWNPQTEAFYLYSLPCNRLTLTVDKTDVTVQAGATFTVSGTLRTATGAAAPGREIGAYFFPSGYEGDGDDVPAFKTTKTNADGGFSFSLSATQNGSFTIWYDGDDNPPAPPGEFYAAEWVKVTVTGAPATTAGPVVTTGTTVTTRPVVTTRGPVTTAPPTSEVPVTSEPPVTTAGPVTTEPSESSEPPVTTAPPTSEAPETTEPPVTSPPATPEPTATPQPSDTTPVTTPPPATTPVPTVTTTTPPTEEPPVDPPVGPTLPDTLPESDGPLTLPGGTTIRAGGSVLITGEGFAPNTPVTIGIYSDPVVLGTTWSNDEGEIRAVVTIPRNMSGDHTIVAAGEDGFGQVIYLTVPVSIEEAIGSGGSGGSGGGSGGGLPITGVAVAGISLTGVALVGAGVMMFLAARRRRLEPALATVSATTVAAGVNAPEPTATDMDMTAVDKVTTTIVDLPAVADEETQILPVQPAEKAEKSDD</sequence>
<feature type="compositionally biased region" description="Pro residues" evidence="1">
    <location>
        <begin position="347"/>
        <end position="359"/>
    </location>
</feature>
<dbReference type="EMBL" id="BAAALT010000098">
    <property type="protein sequence ID" value="GAA1809184.1"/>
    <property type="molecule type" value="Genomic_DNA"/>
</dbReference>
<evidence type="ECO:0000256" key="1">
    <source>
        <dbReference type="SAM" id="MobiDB-lite"/>
    </source>
</evidence>
<feature type="compositionally biased region" description="Low complexity" evidence="1">
    <location>
        <begin position="377"/>
        <end position="387"/>
    </location>
</feature>
<keyword evidence="2" id="KW-1133">Transmembrane helix</keyword>
<evidence type="ECO:0000256" key="2">
    <source>
        <dbReference type="SAM" id="Phobius"/>
    </source>
</evidence>
<keyword evidence="5" id="KW-1185">Reference proteome</keyword>
<proteinExistence type="predicted"/>
<feature type="region of interest" description="Disordered" evidence="1">
    <location>
        <begin position="283"/>
        <end position="414"/>
    </location>
</feature>
<feature type="compositionally biased region" description="Low complexity" evidence="1">
    <location>
        <begin position="317"/>
        <end position="346"/>
    </location>
</feature>
<keyword evidence="2" id="KW-0472">Membrane</keyword>
<reference evidence="5" key="1">
    <citation type="journal article" date="2019" name="Int. J. Syst. Evol. Microbiol.">
        <title>The Global Catalogue of Microorganisms (GCM) 10K type strain sequencing project: providing services to taxonomists for standard genome sequencing and annotation.</title>
        <authorList>
            <consortium name="The Broad Institute Genomics Platform"/>
            <consortium name="The Broad Institute Genome Sequencing Center for Infectious Disease"/>
            <person name="Wu L."/>
            <person name="Ma J."/>
        </authorList>
    </citation>
    <scope>NUCLEOTIDE SEQUENCE [LARGE SCALE GENOMIC DNA]</scope>
    <source>
        <strain evidence="5">JCM 13250</strain>
    </source>
</reference>
<dbReference type="Proteomes" id="UP001500218">
    <property type="component" value="Unassembled WGS sequence"/>
</dbReference>
<evidence type="ECO:0000256" key="3">
    <source>
        <dbReference type="SAM" id="SignalP"/>
    </source>
</evidence>
<evidence type="ECO:0000313" key="4">
    <source>
        <dbReference type="EMBL" id="GAA1809184.1"/>
    </source>
</evidence>
<feature type="compositionally biased region" description="Low complexity" evidence="1">
    <location>
        <begin position="283"/>
        <end position="301"/>
    </location>
</feature>
<comment type="caution">
    <text evidence="4">The sequence shown here is derived from an EMBL/GenBank/DDBJ whole genome shotgun (WGS) entry which is preliminary data.</text>
</comment>
<name>A0ABP4YBH3_9ACTN</name>
<feature type="chain" id="PRO_5046179830" description="IPT/TIG domain-containing protein" evidence="3">
    <location>
        <begin position="27"/>
        <end position="615"/>
    </location>
</feature>